<dbReference type="InterPro" id="IPR017850">
    <property type="entry name" value="Alkaline_phosphatase_core_sf"/>
</dbReference>
<dbReference type="Pfam" id="PF11893">
    <property type="entry name" value="DUF3413"/>
    <property type="match status" value="1"/>
</dbReference>
<dbReference type="InterPro" id="IPR000917">
    <property type="entry name" value="Sulfatase_N"/>
</dbReference>
<keyword evidence="1" id="KW-1133">Transmembrane helix</keyword>
<evidence type="ECO:0000259" key="2">
    <source>
        <dbReference type="Pfam" id="PF00884"/>
    </source>
</evidence>
<feature type="transmembrane region" description="Helical" evidence="1">
    <location>
        <begin position="43"/>
        <end position="67"/>
    </location>
</feature>
<feature type="transmembrane region" description="Helical" evidence="1">
    <location>
        <begin position="74"/>
        <end position="102"/>
    </location>
</feature>
<protein>
    <recommendedName>
        <fullName evidence="6">Choline-sulfatase</fullName>
    </recommendedName>
</protein>
<dbReference type="RefSeq" id="WP_113917145.1">
    <property type="nucleotide sequence ID" value="NZ_QNSE01000009.1"/>
</dbReference>
<dbReference type="PIRSF" id="PIRSF004950">
    <property type="entry name" value="Mmb_sulf_HI0842"/>
    <property type="match status" value="1"/>
</dbReference>
<dbReference type="PANTHER" id="PTHR43751:SF3">
    <property type="entry name" value="SULFATASE N-TERMINAL DOMAIN-CONTAINING PROTEIN"/>
    <property type="match status" value="1"/>
</dbReference>
<feature type="domain" description="Inner membrane protein YejM N-terminal" evidence="3">
    <location>
        <begin position="4"/>
        <end position="239"/>
    </location>
</feature>
<dbReference type="InterPro" id="IPR024588">
    <property type="entry name" value="YejM_N"/>
</dbReference>
<dbReference type="OrthoDB" id="9803751at2"/>
<feature type="domain" description="Sulfatase N-terminal" evidence="2">
    <location>
        <begin position="248"/>
        <end position="526"/>
    </location>
</feature>
<dbReference type="CDD" id="cd16148">
    <property type="entry name" value="sulfatase_like"/>
    <property type="match status" value="1"/>
</dbReference>
<dbReference type="InterPro" id="IPR012159">
    <property type="entry name" value="YejM-like"/>
</dbReference>
<keyword evidence="5" id="KW-1185">Reference proteome</keyword>
<evidence type="ECO:0000259" key="3">
    <source>
        <dbReference type="Pfam" id="PF11893"/>
    </source>
</evidence>
<feature type="transmembrane region" description="Helical" evidence="1">
    <location>
        <begin position="122"/>
        <end position="146"/>
    </location>
</feature>
<dbReference type="Gene3D" id="3.40.720.10">
    <property type="entry name" value="Alkaline Phosphatase, subunit A"/>
    <property type="match status" value="1"/>
</dbReference>
<evidence type="ECO:0000313" key="4">
    <source>
        <dbReference type="EMBL" id="RBP81739.1"/>
    </source>
</evidence>
<dbReference type="InterPro" id="IPR052701">
    <property type="entry name" value="GAG_Ulvan_Degrading_Sulfatases"/>
</dbReference>
<feature type="transmembrane region" description="Helical" evidence="1">
    <location>
        <begin position="158"/>
        <end position="179"/>
    </location>
</feature>
<feature type="transmembrane region" description="Helical" evidence="1">
    <location>
        <begin position="9"/>
        <end position="31"/>
    </location>
</feature>
<name>A0A366J5Y0_9GAMM</name>
<dbReference type="PANTHER" id="PTHR43751">
    <property type="entry name" value="SULFATASE"/>
    <property type="match status" value="1"/>
</dbReference>
<dbReference type="Pfam" id="PF00884">
    <property type="entry name" value="Sulfatase"/>
    <property type="match status" value="1"/>
</dbReference>
<keyword evidence="1" id="KW-0812">Transmembrane</keyword>
<comment type="caution">
    <text evidence="4">The sequence shown here is derived from an EMBL/GenBank/DDBJ whole genome shotgun (WGS) entry which is preliminary data.</text>
</comment>
<dbReference type="SUPFAM" id="SSF53649">
    <property type="entry name" value="Alkaline phosphatase-like"/>
    <property type="match status" value="1"/>
</dbReference>
<dbReference type="EMBL" id="QNSE01000009">
    <property type="protein sequence ID" value="RBP81739.1"/>
    <property type="molecule type" value="Genomic_DNA"/>
</dbReference>
<organism evidence="4 5">
    <name type="scientific">Marinomonas rhizomae</name>
    <dbReference type="NCBI Taxonomy" id="491948"/>
    <lineage>
        <taxon>Bacteria</taxon>
        <taxon>Pseudomonadati</taxon>
        <taxon>Pseudomonadota</taxon>
        <taxon>Gammaproteobacteria</taxon>
        <taxon>Oceanospirillales</taxon>
        <taxon>Oceanospirillaceae</taxon>
        <taxon>Marinomonas</taxon>
    </lineage>
</organism>
<evidence type="ECO:0008006" key="6">
    <source>
        <dbReference type="Google" id="ProtNLM"/>
    </source>
</evidence>
<evidence type="ECO:0000256" key="1">
    <source>
        <dbReference type="SAM" id="Phobius"/>
    </source>
</evidence>
<dbReference type="AlphaFoldDB" id="A0A366J5Y0"/>
<reference evidence="4 5" key="1">
    <citation type="submission" date="2018-06" db="EMBL/GenBank/DDBJ databases">
        <title>Genomic Encyclopedia of Type Strains, Phase III (KMG-III): the genomes of soil and plant-associated and newly described type strains.</title>
        <authorList>
            <person name="Whitman W."/>
        </authorList>
    </citation>
    <scope>NUCLEOTIDE SEQUENCE [LARGE SCALE GENOMIC DNA]</scope>
    <source>
        <strain evidence="4 5">CECT 7377</strain>
    </source>
</reference>
<evidence type="ECO:0000313" key="5">
    <source>
        <dbReference type="Proteomes" id="UP000252792"/>
    </source>
</evidence>
<dbReference type="Proteomes" id="UP000252792">
    <property type="component" value="Unassembled WGS sequence"/>
</dbReference>
<sequence length="613" mass="70746">MKYKNKMSIYADFLVINILLSIVVAIRYFFFMPELPSGVLGPIFIASSLIGQMALLGCLIGLLGWVTTLLPQRLFFLFLSFLASLMLSILVIDTFVFSQYRFHINEVVLKLVLSGDVVDFSFFTWLIAALSFVLLLLIEFMLLLYLKRRMTQKKKVRKKWLVTIFIVSFLTFNFIHIWAAANAYQPVQIVKNYLPLFQPATSNGLMQKYGWIDEEALAKQRAMSIKVSSDLHYPLSELNYSVVDKPVNIVFLVIDSWRYDSFNADNTPSLWSFAQNGVVYDHHFSTGNSTRTGIFGLFYGMPGTYWQNMLTNGRSPILMDRLQELNYQIGVFASASLMDPEFNRTVFSNVQNLRLRSTGDSPSKRDESLTEDWLKWYQERDTSRPTFSFLFYDAPHGYDFPRDYQKRYEPMLKDVNYLALDNDMDPIPFLNRYKTSVHFVDSLSKKVLEAIEKSGDLDNTLFVITGDHGQEFNDNKLNYWGHNSNFTPAQTHVPFAIIGPKFSVDDSLVMNKLSTHEDVVPTLMKHYLGGEGIDQNNYSTGIDLLNEKTEERDWLISSSYSNYAMITKDSILEVGASGQYQYLDLSNRIRKSEEPNFLYLKDVLEHLSRFKKK</sequence>
<keyword evidence="1" id="KW-0472">Membrane</keyword>
<proteinExistence type="predicted"/>
<gene>
    <name evidence="4" type="ORF">DFP80_10938</name>
</gene>
<accession>A0A366J5Y0</accession>